<dbReference type="Gene3D" id="3.40.50.850">
    <property type="entry name" value="Isochorismatase-like"/>
    <property type="match status" value="1"/>
</dbReference>
<keyword evidence="2" id="KW-1185">Reference proteome</keyword>
<dbReference type="SUPFAM" id="SSF52499">
    <property type="entry name" value="Isochorismatase-like hydrolases"/>
    <property type="match status" value="1"/>
</dbReference>
<sequence>MEDAIAEGFRPIIVNEAVGDRVPGVVAWNLFDMDSKFGDVEPLENVIGYLNNLPDFADTVPTSAIPINAPVG</sequence>
<reference evidence="1 2" key="1">
    <citation type="submission" date="2023-07" db="EMBL/GenBank/DDBJ databases">
        <title>Sorghum-associated microbial communities from plants grown in Nebraska, USA.</title>
        <authorList>
            <person name="Schachtman D."/>
        </authorList>
    </citation>
    <scope>NUCLEOTIDE SEQUENCE [LARGE SCALE GENOMIC DNA]</scope>
    <source>
        <strain evidence="1 2">BE167</strain>
    </source>
</reference>
<name>A0ABU1UIR0_9MICC</name>
<evidence type="ECO:0000313" key="1">
    <source>
        <dbReference type="EMBL" id="MDR7085082.1"/>
    </source>
</evidence>
<accession>A0ABU1UIR0</accession>
<comment type="caution">
    <text evidence="1">The sequence shown here is derived from an EMBL/GenBank/DDBJ whole genome shotgun (WGS) entry which is preliminary data.</text>
</comment>
<gene>
    <name evidence="1" type="ORF">J2X01_004402</name>
</gene>
<evidence type="ECO:0008006" key="3">
    <source>
        <dbReference type="Google" id="ProtNLM"/>
    </source>
</evidence>
<dbReference type="EMBL" id="JAVDVQ010000046">
    <property type="protein sequence ID" value="MDR7085082.1"/>
    <property type="molecule type" value="Genomic_DNA"/>
</dbReference>
<organism evidence="1 2">
    <name type="scientific">Arthrobacter ginsengisoli</name>
    <dbReference type="NCBI Taxonomy" id="1356565"/>
    <lineage>
        <taxon>Bacteria</taxon>
        <taxon>Bacillati</taxon>
        <taxon>Actinomycetota</taxon>
        <taxon>Actinomycetes</taxon>
        <taxon>Micrococcales</taxon>
        <taxon>Micrococcaceae</taxon>
        <taxon>Arthrobacter</taxon>
    </lineage>
</organism>
<dbReference type="InterPro" id="IPR036380">
    <property type="entry name" value="Isochorismatase-like_sf"/>
</dbReference>
<protein>
    <recommendedName>
        <fullName evidence="3">Glycoside hydrolase family 2 catalytic domain-containing protein</fullName>
    </recommendedName>
</protein>
<evidence type="ECO:0000313" key="2">
    <source>
        <dbReference type="Proteomes" id="UP001252243"/>
    </source>
</evidence>
<proteinExistence type="predicted"/>
<dbReference type="Proteomes" id="UP001252243">
    <property type="component" value="Unassembled WGS sequence"/>
</dbReference>